<feature type="active site" evidence="9">
    <location>
        <position position="157"/>
    </location>
</feature>
<comment type="subcellular location">
    <subcellularLocation>
        <location evidence="1 9">Cytoplasm</location>
    </subcellularLocation>
</comment>
<evidence type="ECO:0000313" key="13">
    <source>
        <dbReference type="Proteomes" id="UP001501627"/>
    </source>
</evidence>
<keyword evidence="3 9" id="KW-0132">Cell division</keyword>
<feature type="active site" evidence="9">
    <location>
        <position position="263"/>
    </location>
</feature>
<dbReference type="PROSITE" id="PS51900">
    <property type="entry name" value="CB"/>
    <property type="match status" value="1"/>
</dbReference>
<protein>
    <recommendedName>
        <fullName evidence="9">Tyrosine recombinase XerC</fullName>
    </recommendedName>
</protein>
<dbReference type="RefSeq" id="WP_103046063.1">
    <property type="nucleotide sequence ID" value="NZ_BAABBP010000002.1"/>
</dbReference>
<feature type="domain" description="Tyr recombinase" evidence="10">
    <location>
        <begin position="115"/>
        <end position="311"/>
    </location>
</feature>
<evidence type="ECO:0000256" key="9">
    <source>
        <dbReference type="HAMAP-Rule" id="MF_01808"/>
    </source>
</evidence>
<evidence type="ECO:0000259" key="10">
    <source>
        <dbReference type="PROSITE" id="PS51898"/>
    </source>
</evidence>
<evidence type="ECO:0000256" key="4">
    <source>
        <dbReference type="ARBA" id="ARBA00022829"/>
    </source>
</evidence>
<dbReference type="InterPro" id="IPR023009">
    <property type="entry name" value="Tyrosine_recombinase_XerC/XerD"/>
</dbReference>
<dbReference type="SUPFAM" id="SSF56349">
    <property type="entry name" value="DNA breaking-rejoining enzymes"/>
    <property type="match status" value="1"/>
</dbReference>
<evidence type="ECO:0000313" key="12">
    <source>
        <dbReference type="EMBL" id="GAA3983491.1"/>
    </source>
</evidence>
<dbReference type="InterPro" id="IPR044068">
    <property type="entry name" value="CB"/>
</dbReference>
<dbReference type="PANTHER" id="PTHR30349">
    <property type="entry name" value="PHAGE INTEGRASE-RELATED"/>
    <property type="match status" value="1"/>
</dbReference>
<dbReference type="Pfam" id="PF02899">
    <property type="entry name" value="Phage_int_SAM_1"/>
    <property type="match status" value="1"/>
</dbReference>
<keyword evidence="4 9" id="KW-0159">Chromosome partition</keyword>
<feature type="active site" evidence="9">
    <location>
        <position position="266"/>
    </location>
</feature>
<name>A0ABP7QKW2_9BURK</name>
<dbReference type="Proteomes" id="UP001501627">
    <property type="component" value="Unassembled WGS sequence"/>
</dbReference>
<evidence type="ECO:0000256" key="7">
    <source>
        <dbReference type="ARBA" id="ARBA00023172"/>
    </source>
</evidence>
<reference evidence="13" key="1">
    <citation type="journal article" date="2019" name="Int. J. Syst. Evol. Microbiol.">
        <title>The Global Catalogue of Microorganisms (GCM) 10K type strain sequencing project: providing services to taxonomists for standard genome sequencing and annotation.</title>
        <authorList>
            <consortium name="The Broad Institute Genomics Platform"/>
            <consortium name="The Broad Institute Genome Sequencing Center for Infectious Disease"/>
            <person name="Wu L."/>
            <person name="Ma J."/>
        </authorList>
    </citation>
    <scope>NUCLEOTIDE SEQUENCE [LARGE SCALE GENOMIC DNA]</scope>
    <source>
        <strain evidence="13">JCM 17561</strain>
    </source>
</reference>
<feature type="active site" evidence="9">
    <location>
        <position position="289"/>
    </location>
</feature>
<evidence type="ECO:0000256" key="3">
    <source>
        <dbReference type="ARBA" id="ARBA00022618"/>
    </source>
</evidence>
<dbReference type="CDD" id="cd00798">
    <property type="entry name" value="INT_XerDC_C"/>
    <property type="match status" value="1"/>
</dbReference>
<keyword evidence="8 9" id="KW-0131">Cell cycle</keyword>
<feature type="active site" evidence="9">
    <location>
        <position position="192"/>
    </location>
</feature>
<dbReference type="InterPro" id="IPR002104">
    <property type="entry name" value="Integrase_catalytic"/>
</dbReference>
<dbReference type="Pfam" id="PF00589">
    <property type="entry name" value="Phage_integrase"/>
    <property type="match status" value="1"/>
</dbReference>
<comment type="function">
    <text evidence="9">Site-specific tyrosine recombinase, which acts by catalyzing the cutting and rejoining of the recombining DNA molecules. The XerC-XerD complex is essential to convert dimers of the bacterial chromosome into monomers to permit their segregation at cell division. It also contributes to the segregational stability of plasmids.</text>
</comment>
<evidence type="ECO:0000256" key="8">
    <source>
        <dbReference type="ARBA" id="ARBA00023306"/>
    </source>
</evidence>
<dbReference type="InterPro" id="IPR050090">
    <property type="entry name" value="Tyrosine_recombinase_XerCD"/>
</dbReference>
<organism evidence="12 13">
    <name type="scientific">Comamonas faecalis</name>
    <dbReference type="NCBI Taxonomy" id="1387849"/>
    <lineage>
        <taxon>Bacteria</taxon>
        <taxon>Pseudomonadati</taxon>
        <taxon>Pseudomonadota</taxon>
        <taxon>Betaproteobacteria</taxon>
        <taxon>Burkholderiales</taxon>
        <taxon>Comamonadaceae</taxon>
        <taxon>Comamonas</taxon>
    </lineage>
</organism>
<keyword evidence="7 9" id="KW-0233">DNA recombination</keyword>
<comment type="similarity">
    <text evidence="9">Belongs to the 'phage' integrase family. XerC subfamily.</text>
</comment>
<dbReference type="PROSITE" id="PS51898">
    <property type="entry name" value="TYR_RECOMBINASE"/>
    <property type="match status" value="1"/>
</dbReference>
<keyword evidence="6 9" id="KW-0238">DNA-binding</keyword>
<dbReference type="InterPro" id="IPR004107">
    <property type="entry name" value="Integrase_SAM-like_N"/>
</dbReference>
<comment type="subunit">
    <text evidence="9">Forms a cyclic heterotetrameric complex composed of two molecules of XerC and two molecules of XerD.</text>
</comment>
<evidence type="ECO:0000256" key="5">
    <source>
        <dbReference type="ARBA" id="ARBA00022908"/>
    </source>
</evidence>
<sequence>MTEQAPSAAALSEPAQNYLQDLRVHRRLAARTLALYTQDLLRLEALAREAGTPLLQLTSAHIRRGVVQMHAGGRSPRGIALILSGWRGFFRWAVNQGLAAHNPVLDVRAPKAPKPLPKALPVDQAVRLADFAEAGQDPWIEARDAAIVELLYGCGLRVGELVGLDVAASMAAQQQGRGWVDLQAGEAHVLGKGSKRRSVPVGRAALQALQQWLALRAQPFGGRLEGSALFIGRRGARLSAQSVWARLRQRGQLAGLAQPVHPHMLRHSFASHLLQSSGDLRAVQELLGHASITSTQVYTRLDFQHLAQVYDRAHPRAHKKPGES</sequence>
<dbReference type="HAMAP" id="MF_01808">
    <property type="entry name" value="Recomb_XerC_XerD"/>
    <property type="match status" value="1"/>
</dbReference>
<dbReference type="InterPro" id="IPR013762">
    <property type="entry name" value="Integrase-like_cat_sf"/>
</dbReference>
<feature type="active site" description="O-(3'-phospho-DNA)-tyrosine intermediate" evidence="9">
    <location>
        <position position="298"/>
    </location>
</feature>
<evidence type="ECO:0000256" key="1">
    <source>
        <dbReference type="ARBA" id="ARBA00004496"/>
    </source>
</evidence>
<dbReference type="Gene3D" id="1.10.443.10">
    <property type="entry name" value="Intergrase catalytic core"/>
    <property type="match status" value="1"/>
</dbReference>
<keyword evidence="13" id="KW-1185">Reference proteome</keyword>
<dbReference type="Gene3D" id="1.10.150.130">
    <property type="match status" value="1"/>
</dbReference>
<dbReference type="EMBL" id="BAABBP010000002">
    <property type="protein sequence ID" value="GAA3983491.1"/>
    <property type="molecule type" value="Genomic_DNA"/>
</dbReference>
<comment type="caution">
    <text evidence="12">The sequence shown here is derived from an EMBL/GenBank/DDBJ whole genome shotgun (WGS) entry which is preliminary data.</text>
</comment>
<evidence type="ECO:0000256" key="2">
    <source>
        <dbReference type="ARBA" id="ARBA00022490"/>
    </source>
</evidence>
<evidence type="ECO:0000259" key="11">
    <source>
        <dbReference type="PROSITE" id="PS51900"/>
    </source>
</evidence>
<accession>A0ABP7QKW2</accession>
<evidence type="ECO:0000256" key="6">
    <source>
        <dbReference type="ARBA" id="ARBA00023125"/>
    </source>
</evidence>
<gene>
    <name evidence="9 12" type="primary">xerC</name>
    <name evidence="12" type="ORF">GCM10022279_03660</name>
</gene>
<dbReference type="InterPro" id="IPR011010">
    <property type="entry name" value="DNA_brk_join_enz"/>
</dbReference>
<feature type="domain" description="Core-binding (CB)" evidence="11">
    <location>
        <begin position="9"/>
        <end position="94"/>
    </location>
</feature>
<dbReference type="PANTHER" id="PTHR30349:SF81">
    <property type="entry name" value="TYROSINE RECOMBINASE XERC"/>
    <property type="match status" value="1"/>
</dbReference>
<proteinExistence type="inferred from homology"/>
<keyword evidence="2 9" id="KW-0963">Cytoplasm</keyword>
<dbReference type="InterPro" id="IPR010998">
    <property type="entry name" value="Integrase_recombinase_N"/>
</dbReference>
<keyword evidence="5 9" id="KW-0229">DNA integration</keyword>